<dbReference type="AlphaFoldDB" id="A0A674MHU0"/>
<evidence type="ECO:0000256" key="4">
    <source>
        <dbReference type="ARBA" id="ARBA00023136"/>
    </source>
</evidence>
<feature type="transmembrane region" description="Helical" evidence="6">
    <location>
        <begin position="370"/>
        <end position="391"/>
    </location>
</feature>
<dbReference type="Proteomes" id="UP000005226">
    <property type="component" value="Chromosome 17"/>
</dbReference>
<dbReference type="InterPro" id="IPR005828">
    <property type="entry name" value="MFS_sugar_transport-like"/>
</dbReference>
<accession>A0A674MHU0</accession>
<feature type="transmembrane region" description="Helical" evidence="6">
    <location>
        <begin position="340"/>
        <end position="358"/>
    </location>
</feature>
<reference evidence="8 9" key="1">
    <citation type="journal article" date="2011" name="Genome Biol. Evol.">
        <title>Integration of the genetic map and genome assembly of fugu facilitates insights into distinct features of genome evolution in teleosts and mammals.</title>
        <authorList>
            <person name="Kai W."/>
            <person name="Kikuchi K."/>
            <person name="Tohari S."/>
            <person name="Chew A.K."/>
            <person name="Tay A."/>
            <person name="Fujiwara A."/>
            <person name="Hosoya S."/>
            <person name="Suetake H."/>
            <person name="Naruse K."/>
            <person name="Brenner S."/>
            <person name="Suzuki Y."/>
            <person name="Venkatesh B."/>
        </authorList>
    </citation>
    <scope>NUCLEOTIDE SEQUENCE [LARGE SCALE GENOMIC DNA]</scope>
</reference>
<reference evidence="8" key="2">
    <citation type="submission" date="2025-08" db="UniProtKB">
        <authorList>
            <consortium name="Ensembl"/>
        </authorList>
    </citation>
    <scope>IDENTIFICATION</scope>
</reference>
<dbReference type="Gene3D" id="1.20.1250.20">
    <property type="entry name" value="MFS general substrate transporter like domains"/>
    <property type="match status" value="1"/>
</dbReference>
<feature type="transmembrane region" description="Helical" evidence="6">
    <location>
        <begin position="225"/>
        <end position="247"/>
    </location>
</feature>
<dbReference type="GeneTree" id="ENSGT00940000154922"/>
<feature type="domain" description="Major facilitator superfamily (MFS) profile" evidence="7">
    <location>
        <begin position="89"/>
        <end position="536"/>
    </location>
</feature>
<evidence type="ECO:0000256" key="5">
    <source>
        <dbReference type="SAM" id="MobiDB-lite"/>
    </source>
</evidence>
<dbReference type="OMA" id="AFFSHFA"/>
<feature type="transmembrane region" description="Helical" evidence="6">
    <location>
        <begin position="253"/>
        <end position="272"/>
    </location>
</feature>
<organism evidence="8 9">
    <name type="scientific">Takifugu rubripes</name>
    <name type="common">Japanese pufferfish</name>
    <name type="synonym">Fugu rubripes</name>
    <dbReference type="NCBI Taxonomy" id="31033"/>
    <lineage>
        <taxon>Eukaryota</taxon>
        <taxon>Metazoa</taxon>
        <taxon>Chordata</taxon>
        <taxon>Craniata</taxon>
        <taxon>Vertebrata</taxon>
        <taxon>Euteleostomi</taxon>
        <taxon>Actinopterygii</taxon>
        <taxon>Neopterygii</taxon>
        <taxon>Teleostei</taxon>
        <taxon>Neoteleostei</taxon>
        <taxon>Acanthomorphata</taxon>
        <taxon>Eupercaria</taxon>
        <taxon>Tetraodontiformes</taxon>
        <taxon>Tetradontoidea</taxon>
        <taxon>Tetraodontidae</taxon>
        <taxon>Takifugu</taxon>
    </lineage>
</organism>
<dbReference type="InterPro" id="IPR020846">
    <property type="entry name" value="MFS_dom"/>
</dbReference>
<feature type="transmembrane region" description="Helical" evidence="6">
    <location>
        <begin position="167"/>
        <end position="185"/>
    </location>
</feature>
<dbReference type="InterPro" id="IPR036259">
    <property type="entry name" value="MFS_trans_sf"/>
</dbReference>
<feature type="transmembrane region" description="Helical" evidence="6">
    <location>
        <begin position="191"/>
        <end position="213"/>
    </location>
</feature>
<sequence>MKFENILSEVNGFGKFQIRLVLIQVISRITLPCHFVLNNFMGAVPSHHCDTSALDDQGLFWNLTREQKLAVALPAEPDGSPSSCRMFAKPQYQHLYGQNSSEDAATVPCPSGWVYDNSTFRSTIATEWDLVCSRKGMNKLTATIFFVGVMVGAPSFGFLSDRYGRRPLLLVSYLGTILFAVLSAFSTSYMMFVVMRFFTGLSLAGISIISIVLNVEWVSIERRTLCGIITSLDAAFGNWFLIAIAYSVNEWRLLILAVTSPLVLAVICWRWLPESARWLVANRKADAAHRYLIQCAHMNNRSKSMETVTPNCLLESVQVETQDQKYSLVDLFKTPNIRKLSISLGILWFGVELTYYGISLNIEGFGLNLYLTQFVFVSMEFLVKICAYFFLEKIGRRKSVMGASFLTGLCLLINIFVSKGLFSSDRGSWRWSACLRFAFFSHFASDLWIVRTIMGSLGKGFSEVSCTVMYLYTMELYPTVLRQNGMGYSALVARLGVAISPLVMLLEDAWHMLPVVTYCAVAIGTGLVPLLLRETLNTRLPELVEDVEKPRGKGSALKERSRKPSTPEKAEVQTSLIHPPARLFSVTQVQVE</sequence>
<evidence type="ECO:0000313" key="8">
    <source>
        <dbReference type="Ensembl" id="ENSTRUP00000060564.1"/>
    </source>
</evidence>
<dbReference type="GO" id="GO:0016020">
    <property type="term" value="C:membrane"/>
    <property type="evidence" value="ECO:0007669"/>
    <property type="project" value="UniProtKB-SubCell"/>
</dbReference>
<reference evidence="8" key="3">
    <citation type="submission" date="2025-09" db="UniProtKB">
        <authorList>
            <consortium name="Ensembl"/>
        </authorList>
    </citation>
    <scope>IDENTIFICATION</scope>
</reference>
<keyword evidence="2 6" id="KW-0812">Transmembrane</keyword>
<keyword evidence="9" id="KW-1185">Reference proteome</keyword>
<keyword evidence="4 6" id="KW-0472">Membrane</keyword>
<comment type="subcellular location">
    <subcellularLocation>
        <location evidence="1">Membrane</location>
        <topology evidence="1">Multi-pass membrane protein</topology>
    </subcellularLocation>
</comment>
<dbReference type="Ensembl" id="ENSTRUT00000076402.1">
    <property type="protein sequence ID" value="ENSTRUP00000060564.1"/>
    <property type="gene ID" value="ENSTRUG00000014134.3"/>
</dbReference>
<dbReference type="SUPFAM" id="SSF103473">
    <property type="entry name" value="MFS general substrate transporter"/>
    <property type="match status" value="1"/>
</dbReference>
<feature type="compositionally biased region" description="Basic and acidic residues" evidence="5">
    <location>
        <begin position="548"/>
        <end position="559"/>
    </location>
</feature>
<gene>
    <name evidence="8" type="primary">LOC101065007</name>
</gene>
<name>A0A674MHU0_TAKRU</name>
<evidence type="ECO:0000259" key="7">
    <source>
        <dbReference type="PROSITE" id="PS50850"/>
    </source>
</evidence>
<feature type="transmembrane region" description="Helical" evidence="6">
    <location>
        <begin position="512"/>
        <end position="532"/>
    </location>
</feature>
<protein>
    <submittedName>
        <fullName evidence="8">Solute carrier family 22 member 7-like</fullName>
    </submittedName>
</protein>
<evidence type="ECO:0000256" key="2">
    <source>
        <dbReference type="ARBA" id="ARBA00022692"/>
    </source>
</evidence>
<dbReference type="PROSITE" id="PS50850">
    <property type="entry name" value="MFS"/>
    <property type="match status" value="1"/>
</dbReference>
<feature type="transmembrane region" description="Helical" evidence="6">
    <location>
        <begin position="140"/>
        <end position="160"/>
    </location>
</feature>
<dbReference type="InParanoid" id="A0A674MHU0"/>
<feature type="transmembrane region" description="Helical" evidence="6">
    <location>
        <begin position="486"/>
        <end position="506"/>
    </location>
</feature>
<feature type="region of interest" description="Disordered" evidence="5">
    <location>
        <begin position="548"/>
        <end position="575"/>
    </location>
</feature>
<evidence type="ECO:0000256" key="3">
    <source>
        <dbReference type="ARBA" id="ARBA00022989"/>
    </source>
</evidence>
<evidence type="ECO:0000313" key="9">
    <source>
        <dbReference type="Proteomes" id="UP000005226"/>
    </source>
</evidence>
<evidence type="ECO:0000256" key="1">
    <source>
        <dbReference type="ARBA" id="ARBA00004141"/>
    </source>
</evidence>
<proteinExistence type="predicted"/>
<dbReference type="GO" id="GO:0022857">
    <property type="term" value="F:transmembrane transporter activity"/>
    <property type="evidence" value="ECO:0007669"/>
    <property type="project" value="InterPro"/>
</dbReference>
<dbReference type="Pfam" id="PF00083">
    <property type="entry name" value="Sugar_tr"/>
    <property type="match status" value="1"/>
</dbReference>
<dbReference type="PANTHER" id="PTHR24064">
    <property type="entry name" value="SOLUTE CARRIER FAMILY 22 MEMBER"/>
    <property type="match status" value="1"/>
</dbReference>
<keyword evidence="3 6" id="KW-1133">Transmembrane helix</keyword>
<evidence type="ECO:0000256" key="6">
    <source>
        <dbReference type="SAM" id="Phobius"/>
    </source>
</evidence>
<feature type="transmembrane region" description="Helical" evidence="6">
    <location>
        <begin position="403"/>
        <end position="422"/>
    </location>
</feature>